<accession>A0ABP7KZF1</accession>
<reference evidence="3" key="1">
    <citation type="journal article" date="2019" name="Int. J. Syst. Evol. Microbiol.">
        <title>The Global Catalogue of Microorganisms (GCM) 10K type strain sequencing project: providing services to taxonomists for standard genome sequencing and annotation.</title>
        <authorList>
            <consortium name="The Broad Institute Genomics Platform"/>
            <consortium name="The Broad Institute Genome Sequencing Center for Infectious Disease"/>
            <person name="Wu L."/>
            <person name="Ma J."/>
        </authorList>
    </citation>
    <scope>NUCLEOTIDE SEQUENCE [LARGE SCALE GENOMIC DNA]</scope>
    <source>
        <strain evidence="3">JCM 17543</strain>
    </source>
</reference>
<proteinExistence type="predicted"/>
<comment type="caution">
    <text evidence="2">The sequence shown here is derived from an EMBL/GenBank/DDBJ whole genome shotgun (WGS) entry which is preliminary data.</text>
</comment>
<protein>
    <recommendedName>
        <fullName evidence="4">Transposase</fullName>
    </recommendedName>
</protein>
<feature type="compositionally biased region" description="Basic and acidic residues" evidence="1">
    <location>
        <begin position="28"/>
        <end position="38"/>
    </location>
</feature>
<name>A0ABP7KZF1_9SPHN</name>
<organism evidence="2 3">
    <name type="scientific">Sphingomonas limnosediminicola</name>
    <dbReference type="NCBI Taxonomy" id="940133"/>
    <lineage>
        <taxon>Bacteria</taxon>
        <taxon>Pseudomonadati</taxon>
        <taxon>Pseudomonadota</taxon>
        <taxon>Alphaproteobacteria</taxon>
        <taxon>Sphingomonadales</taxon>
        <taxon>Sphingomonadaceae</taxon>
        <taxon>Sphingomonas</taxon>
    </lineage>
</organism>
<feature type="region of interest" description="Disordered" evidence="1">
    <location>
        <begin position="1"/>
        <end position="39"/>
    </location>
</feature>
<evidence type="ECO:0008006" key="4">
    <source>
        <dbReference type="Google" id="ProtNLM"/>
    </source>
</evidence>
<evidence type="ECO:0000256" key="1">
    <source>
        <dbReference type="SAM" id="MobiDB-lite"/>
    </source>
</evidence>
<dbReference type="EMBL" id="BAABBM010000001">
    <property type="protein sequence ID" value="GAA3888797.1"/>
    <property type="molecule type" value="Genomic_DNA"/>
</dbReference>
<evidence type="ECO:0000313" key="3">
    <source>
        <dbReference type="Proteomes" id="UP001500827"/>
    </source>
</evidence>
<gene>
    <name evidence="2" type="ORF">GCM10022276_04890</name>
</gene>
<keyword evidence="3" id="KW-1185">Reference proteome</keyword>
<dbReference type="Proteomes" id="UP001500827">
    <property type="component" value="Unassembled WGS sequence"/>
</dbReference>
<sequence>MKTVRQGRNENMKSIMNELGRRPQPWRARREQTSDKPQMKFFDPIARAAVLEILG</sequence>
<evidence type="ECO:0000313" key="2">
    <source>
        <dbReference type="EMBL" id="GAA3888797.1"/>
    </source>
</evidence>